<protein>
    <submittedName>
        <fullName evidence="1">T9SS type A sorting domain-containing protein</fullName>
    </submittedName>
</protein>
<proteinExistence type="predicted"/>
<sequence length="269" mass="28944">MTLVTNPLFLPKPNPVQVTPSGSYNPSTGLLTRTVSIPSGQSAFIKATFTMPNYAITANCQAVYISGYLGTENPGNNGSNTSIPLPVELVHFEAVAASSDALLSWTTASERNNDRFEIERAFDGHAFERLATTPGQGSSTRPSNYRFTDAGAARYGFPLVYYRLRQVDTDGTASFSPVRTVAFANSPETGPSLYPNPAADGQPLTVDLRALPPGSYQVQVLDLLGRPRGRYTLAGAEQHPLPISDLAPGRYLVRILGQQVNLALPLTRN</sequence>
<dbReference type="Gene3D" id="2.60.40.10">
    <property type="entry name" value="Immunoglobulins"/>
    <property type="match status" value="1"/>
</dbReference>
<dbReference type="Proteomes" id="UP000612233">
    <property type="component" value="Unassembled WGS sequence"/>
</dbReference>
<gene>
    <name evidence="1" type="ORF">IC235_13670</name>
</gene>
<organism evidence="1 2">
    <name type="scientific">Hymenobacter montanus</name>
    <dbReference type="NCBI Taxonomy" id="2771359"/>
    <lineage>
        <taxon>Bacteria</taxon>
        <taxon>Pseudomonadati</taxon>
        <taxon>Bacteroidota</taxon>
        <taxon>Cytophagia</taxon>
        <taxon>Cytophagales</taxon>
        <taxon>Hymenobacteraceae</taxon>
        <taxon>Hymenobacter</taxon>
    </lineage>
</organism>
<evidence type="ECO:0000313" key="2">
    <source>
        <dbReference type="Proteomes" id="UP000612233"/>
    </source>
</evidence>
<dbReference type="RefSeq" id="WP_191005743.1">
    <property type="nucleotide sequence ID" value="NZ_JACXAD010000014.1"/>
</dbReference>
<reference evidence="1" key="1">
    <citation type="submission" date="2020-09" db="EMBL/GenBank/DDBJ databases">
        <authorList>
            <person name="Kim M.K."/>
        </authorList>
    </citation>
    <scope>NUCLEOTIDE SEQUENCE</scope>
    <source>
        <strain evidence="1">BT664</strain>
    </source>
</reference>
<evidence type="ECO:0000313" key="1">
    <source>
        <dbReference type="EMBL" id="MBD2768938.1"/>
    </source>
</evidence>
<dbReference type="NCBIfam" id="TIGR04183">
    <property type="entry name" value="Por_Secre_tail"/>
    <property type="match status" value="1"/>
</dbReference>
<comment type="caution">
    <text evidence="1">The sequence shown here is derived from an EMBL/GenBank/DDBJ whole genome shotgun (WGS) entry which is preliminary data.</text>
</comment>
<name>A0A927GJX4_9BACT</name>
<dbReference type="InterPro" id="IPR026444">
    <property type="entry name" value="Secre_tail"/>
</dbReference>
<accession>A0A927GJX4</accession>
<dbReference type="EMBL" id="JACXAD010000014">
    <property type="protein sequence ID" value="MBD2768938.1"/>
    <property type="molecule type" value="Genomic_DNA"/>
</dbReference>
<keyword evidence="2" id="KW-1185">Reference proteome</keyword>
<dbReference type="InterPro" id="IPR013783">
    <property type="entry name" value="Ig-like_fold"/>
</dbReference>
<dbReference type="AlphaFoldDB" id="A0A927GJX4"/>